<dbReference type="GO" id="GO:0005506">
    <property type="term" value="F:iron ion binding"/>
    <property type="evidence" value="ECO:0007669"/>
    <property type="project" value="TreeGrafter"/>
</dbReference>
<dbReference type="Gene3D" id="2.30.30.140">
    <property type="match status" value="1"/>
</dbReference>
<dbReference type="RefSeq" id="WP_011018599.1">
    <property type="nucleotide sequence ID" value="NZ_DUJS01000004.1"/>
</dbReference>
<name>A0A832T9K8_9EURY</name>
<dbReference type="Pfam" id="PF01455">
    <property type="entry name" value="HupF_HypC"/>
    <property type="match status" value="1"/>
</dbReference>
<evidence type="ECO:0000313" key="2">
    <source>
        <dbReference type="EMBL" id="HII70630.1"/>
    </source>
</evidence>
<sequence length="92" mass="10327">MCLAIPGRIVELDGNRAVVDFGGVRQEVDVSLLEDVEEGDWVIVHTGFAIQKLDEEEARASLEIWEEVLKHIEEELENDTSGVREKARPSNP</sequence>
<evidence type="ECO:0000313" key="3">
    <source>
        <dbReference type="Proteomes" id="UP000619545"/>
    </source>
</evidence>
<dbReference type="PRINTS" id="PR00445">
    <property type="entry name" value="HUPFHYPC"/>
</dbReference>
<dbReference type="GO" id="GO:1902670">
    <property type="term" value="F:carbon dioxide binding"/>
    <property type="evidence" value="ECO:0007669"/>
    <property type="project" value="TreeGrafter"/>
</dbReference>
<dbReference type="OMA" id="MCLAIPC"/>
<evidence type="ECO:0000256" key="1">
    <source>
        <dbReference type="ARBA" id="ARBA00006018"/>
    </source>
</evidence>
<dbReference type="Proteomes" id="UP000619545">
    <property type="component" value="Unassembled WGS sequence"/>
</dbReference>
<dbReference type="SUPFAM" id="SSF159127">
    <property type="entry name" value="HupF/HypC-like"/>
    <property type="match status" value="1"/>
</dbReference>
<dbReference type="AlphaFoldDB" id="A0A832T9K8"/>
<dbReference type="PANTHER" id="PTHR35177">
    <property type="entry name" value="HYDROGENASE MATURATION FACTOR HYBG"/>
    <property type="match status" value="1"/>
</dbReference>
<dbReference type="InterPro" id="IPR019812">
    <property type="entry name" value="Hydgase_assmbl_chp_CS"/>
</dbReference>
<comment type="similarity">
    <text evidence="1">Belongs to the HupF/HypC family.</text>
</comment>
<protein>
    <submittedName>
        <fullName evidence="2">HypC/HybG/HupF family hydrogenase formation chaperone</fullName>
    </submittedName>
</protein>
<reference evidence="2" key="1">
    <citation type="journal article" date="2020" name="bioRxiv">
        <title>A rank-normalized archaeal taxonomy based on genome phylogeny resolves widespread incomplete and uneven classifications.</title>
        <authorList>
            <person name="Rinke C."/>
            <person name="Chuvochina M."/>
            <person name="Mussig A.J."/>
            <person name="Chaumeil P.-A."/>
            <person name="Waite D.W."/>
            <person name="Whitman W.B."/>
            <person name="Parks D.H."/>
            <person name="Hugenholtz P."/>
        </authorList>
    </citation>
    <scope>NUCLEOTIDE SEQUENCE</scope>
    <source>
        <strain evidence="2">UBA8853</strain>
    </source>
</reference>
<dbReference type="InterPro" id="IPR001109">
    <property type="entry name" value="Hydrogenase_HupF/HypC"/>
</dbReference>
<dbReference type="NCBIfam" id="TIGR00074">
    <property type="entry name" value="hypC_hupF"/>
    <property type="match status" value="1"/>
</dbReference>
<accession>A0A832T9K8</accession>
<dbReference type="PANTHER" id="PTHR35177:SF2">
    <property type="entry name" value="HYDROGENASE MATURATION FACTOR HYBG"/>
    <property type="match status" value="1"/>
</dbReference>
<dbReference type="GO" id="GO:0051604">
    <property type="term" value="P:protein maturation"/>
    <property type="evidence" value="ECO:0007669"/>
    <property type="project" value="TreeGrafter"/>
</dbReference>
<dbReference type="PROSITE" id="PS01097">
    <property type="entry name" value="HUPF_HYPC"/>
    <property type="match status" value="1"/>
</dbReference>
<dbReference type="EMBL" id="DUJS01000004">
    <property type="protein sequence ID" value="HII70630.1"/>
    <property type="molecule type" value="Genomic_DNA"/>
</dbReference>
<gene>
    <name evidence="2" type="ORF">HA336_05295</name>
</gene>
<proteinExistence type="inferred from homology"/>
<organism evidence="2 3">
    <name type="scientific">Methanopyrus kandleri</name>
    <dbReference type="NCBI Taxonomy" id="2320"/>
    <lineage>
        <taxon>Archaea</taxon>
        <taxon>Methanobacteriati</taxon>
        <taxon>Methanobacteriota</taxon>
        <taxon>Methanomada group</taxon>
        <taxon>Methanopyri</taxon>
        <taxon>Methanopyrales</taxon>
        <taxon>Methanopyraceae</taxon>
        <taxon>Methanopyrus</taxon>
    </lineage>
</organism>
<comment type="caution">
    <text evidence="2">The sequence shown here is derived from an EMBL/GenBank/DDBJ whole genome shotgun (WGS) entry which is preliminary data.</text>
</comment>
<dbReference type="GeneID" id="1477530"/>
<dbReference type="FunFam" id="2.30.30.140:FF:000022">
    <property type="entry name" value="Hydrogenase assembly chaperone HybG"/>
    <property type="match status" value="1"/>
</dbReference>